<keyword evidence="2" id="KW-1185">Reference proteome</keyword>
<dbReference type="Proteomes" id="UP000665047">
    <property type="component" value="Chromosome"/>
</dbReference>
<dbReference type="EMBL" id="CP072455">
    <property type="protein sequence ID" value="QTL38419.1"/>
    <property type="molecule type" value="Genomic_DNA"/>
</dbReference>
<dbReference type="RefSeq" id="WP_209026618.1">
    <property type="nucleotide sequence ID" value="NZ_CP072455.1"/>
</dbReference>
<name>A0ABX7VHZ3_XENBU</name>
<gene>
    <name evidence="1" type="ORF">HGO23_10850</name>
</gene>
<organism evidence="1 2">
    <name type="scientific">Xenorhabdus budapestensis</name>
    <dbReference type="NCBI Taxonomy" id="290110"/>
    <lineage>
        <taxon>Bacteria</taxon>
        <taxon>Pseudomonadati</taxon>
        <taxon>Pseudomonadota</taxon>
        <taxon>Gammaproteobacteria</taxon>
        <taxon>Enterobacterales</taxon>
        <taxon>Morganellaceae</taxon>
        <taxon>Xenorhabdus</taxon>
    </lineage>
</organism>
<reference evidence="1 2" key="1">
    <citation type="submission" date="2021-03" db="EMBL/GenBank/DDBJ databases">
        <title>Complete Genome Sequence Data of Xenorhabdus budapestensis strain C72, a Candidate Biological Control Agent, from China.</title>
        <authorList>
            <person name="LI B."/>
            <person name="WANG S."/>
            <person name="QIU D."/>
        </authorList>
    </citation>
    <scope>NUCLEOTIDE SEQUENCE [LARGE SCALE GENOMIC DNA]</scope>
    <source>
        <strain evidence="1 2">C-7-2</strain>
    </source>
</reference>
<evidence type="ECO:0000313" key="1">
    <source>
        <dbReference type="EMBL" id="QTL38419.1"/>
    </source>
</evidence>
<proteinExistence type="predicted"/>
<sequence length="114" mass="13576">MDNTLHFNPDRYIANYTEFNFHVSIYLYFNKRIPFSTKYIEANKWVSFKIPTLPIVTGIEFKSVTNALQLRYFARSIGSKNLMSIFEKPSIHLHQGRDVEFYFYLTSYVPEEQS</sequence>
<protein>
    <submittedName>
        <fullName evidence="1">Uncharacterized protein</fullName>
    </submittedName>
</protein>
<accession>A0ABX7VHZ3</accession>
<evidence type="ECO:0000313" key="2">
    <source>
        <dbReference type="Proteomes" id="UP000665047"/>
    </source>
</evidence>